<protein>
    <submittedName>
        <fullName evidence="2">25670_t:CDS:1</fullName>
    </submittedName>
</protein>
<comment type="caution">
    <text evidence="2">The sequence shown here is derived from an EMBL/GenBank/DDBJ whole genome shotgun (WGS) entry which is preliminary data.</text>
</comment>
<accession>A0ABN7X6I9</accession>
<feature type="region of interest" description="Disordered" evidence="1">
    <location>
        <begin position="1"/>
        <end position="52"/>
    </location>
</feature>
<keyword evidence="3" id="KW-1185">Reference proteome</keyword>
<dbReference type="EMBL" id="CAJVQB010095708">
    <property type="protein sequence ID" value="CAG8849325.1"/>
    <property type="molecule type" value="Genomic_DNA"/>
</dbReference>
<organism evidence="2 3">
    <name type="scientific">Gigaspora margarita</name>
    <dbReference type="NCBI Taxonomy" id="4874"/>
    <lineage>
        <taxon>Eukaryota</taxon>
        <taxon>Fungi</taxon>
        <taxon>Fungi incertae sedis</taxon>
        <taxon>Mucoromycota</taxon>
        <taxon>Glomeromycotina</taxon>
        <taxon>Glomeromycetes</taxon>
        <taxon>Diversisporales</taxon>
        <taxon>Gigasporaceae</taxon>
        <taxon>Gigaspora</taxon>
    </lineage>
</organism>
<reference evidence="2 3" key="1">
    <citation type="submission" date="2021-06" db="EMBL/GenBank/DDBJ databases">
        <authorList>
            <person name="Kallberg Y."/>
            <person name="Tangrot J."/>
            <person name="Rosling A."/>
        </authorList>
    </citation>
    <scope>NUCLEOTIDE SEQUENCE [LARGE SCALE GENOMIC DNA]</scope>
    <source>
        <strain evidence="2 3">120-4 pot B 10/14</strain>
    </source>
</reference>
<gene>
    <name evidence="2" type="ORF">GMARGA_LOCUS39652</name>
</gene>
<feature type="non-terminal residue" evidence="2">
    <location>
        <position position="1"/>
    </location>
</feature>
<feature type="compositionally biased region" description="Polar residues" evidence="1">
    <location>
        <begin position="35"/>
        <end position="52"/>
    </location>
</feature>
<evidence type="ECO:0000313" key="3">
    <source>
        <dbReference type="Proteomes" id="UP000789901"/>
    </source>
</evidence>
<dbReference type="Proteomes" id="UP000789901">
    <property type="component" value="Unassembled WGS sequence"/>
</dbReference>
<name>A0ABN7X6I9_GIGMA</name>
<proteinExistence type="predicted"/>
<sequence>INDKYGGSDDIETFDTYADNSEYNISIERTDQNDQSKQAKQTDQNKQSEQAK</sequence>
<evidence type="ECO:0000256" key="1">
    <source>
        <dbReference type="SAM" id="MobiDB-lite"/>
    </source>
</evidence>
<evidence type="ECO:0000313" key="2">
    <source>
        <dbReference type="EMBL" id="CAG8849325.1"/>
    </source>
</evidence>